<dbReference type="CDD" id="cd05822">
    <property type="entry name" value="TLP_HIUase"/>
    <property type="match status" value="1"/>
</dbReference>
<evidence type="ECO:0000313" key="11">
    <source>
        <dbReference type="Proteomes" id="UP000320184"/>
    </source>
</evidence>
<dbReference type="InterPro" id="IPR023419">
    <property type="entry name" value="Transthyretin_CS"/>
</dbReference>
<evidence type="ECO:0000256" key="2">
    <source>
        <dbReference type="ARBA" id="ARBA00002704"/>
    </source>
</evidence>
<dbReference type="PRINTS" id="PR00189">
    <property type="entry name" value="TRNSTHYRETIN"/>
</dbReference>
<name>A0A538SMP0_UNCEI</name>
<gene>
    <name evidence="10" type="primary">uraH</name>
    <name evidence="10" type="ORF">E6K73_02620</name>
</gene>
<dbReference type="PANTHER" id="PTHR10395">
    <property type="entry name" value="URICASE AND TRANSTHYRETIN-RELATED"/>
    <property type="match status" value="1"/>
</dbReference>
<dbReference type="EMBL" id="VBOT01000030">
    <property type="protein sequence ID" value="TMQ52646.1"/>
    <property type="molecule type" value="Genomic_DNA"/>
</dbReference>
<accession>A0A538SMP0</accession>
<evidence type="ECO:0000256" key="6">
    <source>
        <dbReference type="ARBA" id="ARBA00022801"/>
    </source>
</evidence>
<feature type="binding site" evidence="7">
    <location>
        <position position="111"/>
    </location>
    <ligand>
        <name>substrate</name>
    </ligand>
</feature>
<comment type="function">
    <text evidence="2">Catalyzes the hydrolysis of 5-hydroxyisourate (HIU) to 2-oxo-4-hydroxy-4-carboxy-5-ureidoimidazoline (OHCU).</text>
</comment>
<evidence type="ECO:0000256" key="1">
    <source>
        <dbReference type="ARBA" id="ARBA00001043"/>
    </source>
</evidence>
<comment type="catalytic activity">
    <reaction evidence="1 8">
        <text>5-hydroxyisourate + H2O = 5-hydroxy-2-oxo-4-ureido-2,5-dihydro-1H-imidazole-5-carboxylate + H(+)</text>
        <dbReference type="Rhea" id="RHEA:23736"/>
        <dbReference type="ChEBI" id="CHEBI:15377"/>
        <dbReference type="ChEBI" id="CHEBI:15378"/>
        <dbReference type="ChEBI" id="CHEBI:18072"/>
        <dbReference type="ChEBI" id="CHEBI:58639"/>
        <dbReference type="EC" id="3.5.2.17"/>
    </reaction>
</comment>
<reference evidence="10 11" key="1">
    <citation type="journal article" date="2019" name="Nat. Microbiol.">
        <title>Mediterranean grassland soil C-N compound turnover is dependent on rainfall and depth, and is mediated by genomically divergent microorganisms.</title>
        <authorList>
            <person name="Diamond S."/>
            <person name="Andeer P.F."/>
            <person name="Li Z."/>
            <person name="Crits-Christoph A."/>
            <person name="Burstein D."/>
            <person name="Anantharaman K."/>
            <person name="Lane K.R."/>
            <person name="Thomas B.C."/>
            <person name="Pan C."/>
            <person name="Northen T.R."/>
            <person name="Banfield J.F."/>
        </authorList>
    </citation>
    <scope>NUCLEOTIDE SEQUENCE [LARGE SCALE GENOMIC DNA]</scope>
    <source>
        <strain evidence="10">WS_3</strain>
    </source>
</reference>
<evidence type="ECO:0000256" key="5">
    <source>
        <dbReference type="ARBA" id="ARBA00022631"/>
    </source>
</evidence>
<dbReference type="Gene3D" id="2.60.40.180">
    <property type="entry name" value="Transthyretin/hydroxyisourate hydrolase domain"/>
    <property type="match status" value="1"/>
</dbReference>
<comment type="similarity">
    <text evidence="3 8">Belongs to the transthyretin family. 5-hydroxyisourate hydrolase subfamily.</text>
</comment>
<dbReference type="InterPro" id="IPR000895">
    <property type="entry name" value="Transthyretin/HIU_hydrolase"/>
</dbReference>
<evidence type="ECO:0000256" key="8">
    <source>
        <dbReference type="RuleBase" id="RU361270"/>
    </source>
</evidence>
<dbReference type="GO" id="GO:0006144">
    <property type="term" value="P:purine nucleobase metabolic process"/>
    <property type="evidence" value="ECO:0007669"/>
    <property type="project" value="UniProtKB-KW"/>
</dbReference>
<dbReference type="SUPFAM" id="SSF49472">
    <property type="entry name" value="Transthyretin (synonym: prealbumin)"/>
    <property type="match status" value="1"/>
</dbReference>
<protein>
    <recommendedName>
        <fullName evidence="8">5-hydroxyisourate hydrolase</fullName>
        <shortName evidence="8">HIU hydrolase</shortName>
        <shortName evidence="8">HIUHase</shortName>
        <ecNumber evidence="8">3.5.2.17</ecNumber>
    </recommendedName>
</protein>
<dbReference type="Pfam" id="PF00576">
    <property type="entry name" value="Transthyretin"/>
    <property type="match status" value="1"/>
</dbReference>
<dbReference type="InterPro" id="IPR023416">
    <property type="entry name" value="Transthyretin/HIU_hydrolase_d"/>
</dbReference>
<comment type="subunit">
    <text evidence="4 8">Homotetramer.</text>
</comment>
<dbReference type="PANTHER" id="PTHR10395:SF7">
    <property type="entry name" value="5-HYDROXYISOURATE HYDROLASE"/>
    <property type="match status" value="1"/>
</dbReference>
<proteinExistence type="inferred from homology"/>
<dbReference type="SMART" id="SM00095">
    <property type="entry name" value="TR_THY"/>
    <property type="match status" value="1"/>
</dbReference>
<dbReference type="InterPro" id="IPR036817">
    <property type="entry name" value="Transthyretin/HIU_hydrolase_sf"/>
</dbReference>
<dbReference type="EC" id="3.5.2.17" evidence="8"/>
<organism evidence="10 11">
    <name type="scientific">Eiseniibacteriota bacterium</name>
    <dbReference type="NCBI Taxonomy" id="2212470"/>
    <lineage>
        <taxon>Bacteria</taxon>
        <taxon>Candidatus Eiseniibacteriota</taxon>
    </lineage>
</organism>
<feature type="binding site" evidence="7">
    <location>
        <position position="46"/>
    </location>
    <ligand>
        <name>substrate</name>
    </ligand>
</feature>
<dbReference type="GO" id="GO:0033971">
    <property type="term" value="F:hydroxyisourate hydrolase activity"/>
    <property type="evidence" value="ECO:0007669"/>
    <property type="project" value="UniProtKB-EC"/>
</dbReference>
<evidence type="ECO:0000256" key="3">
    <source>
        <dbReference type="ARBA" id="ARBA00009850"/>
    </source>
</evidence>
<dbReference type="PROSITE" id="PS00769">
    <property type="entry name" value="TRANSTHYRETIN_2"/>
    <property type="match status" value="1"/>
</dbReference>
<comment type="caution">
    <text evidence="10">The sequence shown here is derived from an EMBL/GenBank/DDBJ whole genome shotgun (WGS) entry which is preliminary data.</text>
</comment>
<feature type="domain" description="Transthyretin/hydroxyisourate hydrolase" evidence="9">
    <location>
        <begin position="1"/>
        <end position="113"/>
    </location>
</feature>
<keyword evidence="5 8" id="KW-0659">Purine metabolism</keyword>
<dbReference type="AlphaFoldDB" id="A0A538SMP0"/>
<dbReference type="NCBIfam" id="TIGR02962">
    <property type="entry name" value="hdxy_isourate"/>
    <property type="match status" value="1"/>
</dbReference>
<feature type="binding site" evidence="7">
    <location>
        <position position="7"/>
    </location>
    <ligand>
        <name>substrate</name>
    </ligand>
</feature>
<dbReference type="InterPro" id="IPR023418">
    <property type="entry name" value="Thyroxine_BS"/>
</dbReference>
<keyword evidence="6 8" id="KW-0378">Hydrolase</keyword>
<dbReference type="Proteomes" id="UP000320184">
    <property type="component" value="Unassembled WGS sequence"/>
</dbReference>
<evidence type="ECO:0000259" key="9">
    <source>
        <dbReference type="SMART" id="SM00095"/>
    </source>
</evidence>
<evidence type="ECO:0000313" key="10">
    <source>
        <dbReference type="EMBL" id="TMQ52646.1"/>
    </source>
</evidence>
<dbReference type="InterPro" id="IPR014306">
    <property type="entry name" value="Hydroxyisourate_hydrolase"/>
</dbReference>
<evidence type="ECO:0000256" key="4">
    <source>
        <dbReference type="ARBA" id="ARBA00011881"/>
    </source>
</evidence>
<evidence type="ECO:0000256" key="7">
    <source>
        <dbReference type="PIRSR" id="PIRSR600895-51"/>
    </source>
</evidence>
<sequence length="114" mass="12798">MSPITTHVLDLALGRPAPGVAVRLERRDGSSGWVMLAERTTDEDGRVRDLLDGGPALERGQYRLTFETGAYFKVFGMMTFYPEVTVLFEVRDPTQHYHVPLLVSPYGFSTYRGS</sequence>
<dbReference type="PROSITE" id="PS00768">
    <property type="entry name" value="TRANSTHYRETIN_1"/>
    <property type="match status" value="1"/>
</dbReference>